<evidence type="ECO:0000256" key="6">
    <source>
        <dbReference type="ARBA" id="ARBA00022989"/>
    </source>
</evidence>
<evidence type="ECO:0000256" key="5">
    <source>
        <dbReference type="ARBA" id="ARBA00022967"/>
    </source>
</evidence>
<gene>
    <name evidence="10" type="ORF">ACFOX0_21910</name>
</gene>
<evidence type="ECO:0000313" key="10">
    <source>
        <dbReference type="EMBL" id="MFC4108576.1"/>
    </source>
</evidence>
<protein>
    <submittedName>
        <fullName evidence="10">Heavy metal translocating P-type ATPase</fullName>
    </submittedName>
</protein>
<keyword evidence="4 8" id="KW-0479">Metal-binding</keyword>
<dbReference type="PROSITE" id="PS51257">
    <property type="entry name" value="PROKAR_LIPOPROTEIN"/>
    <property type="match status" value="1"/>
</dbReference>
<feature type="domain" description="P-type ATPase A" evidence="9">
    <location>
        <begin position="126"/>
        <end position="224"/>
    </location>
</feature>
<dbReference type="PANTHER" id="PTHR48085:SF5">
    <property type="entry name" value="CADMIUM_ZINC-TRANSPORTING ATPASE HMA4-RELATED"/>
    <property type="match status" value="1"/>
</dbReference>
<dbReference type="InterPro" id="IPR036412">
    <property type="entry name" value="HAD-like_sf"/>
</dbReference>
<keyword evidence="7 8" id="KW-0472">Membrane</keyword>
<dbReference type="RefSeq" id="WP_377549040.1">
    <property type="nucleotide sequence ID" value="NZ_JBHSBN010000016.1"/>
</dbReference>
<dbReference type="EMBL" id="JBHSBN010000016">
    <property type="protein sequence ID" value="MFC4108576.1"/>
    <property type="molecule type" value="Genomic_DNA"/>
</dbReference>
<dbReference type="SUPFAM" id="SSF81653">
    <property type="entry name" value="Calcium ATPase, transduction domain A"/>
    <property type="match status" value="1"/>
</dbReference>
<dbReference type="SFLD" id="SFLDS00003">
    <property type="entry name" value="Haloacid_Dehalogenase"/>
    <property type="match status" value="1"/>
</dbReference>
<evidence type="ECO:0000256" key="4">
    <source>
        <dbReference type="ARBA" id="ARBA00022723"/>
    </source>
</evidence>
<dbReference type="Gene3D" id="2.70.150.10">
    <property type="entry name" value="Calcium-transporting ATPase, cytoplasmic transduction domain A"/>
    <property type="match status" value="1"/>
</dbReference>
<evidence type="ECO:0000256" key="3">
    <source>
        <dbReference type="ARBA" id="ARBA00022692"/>
    </source>
</evidence>
<dbReference type="InterPro" id="IPR023214">
    <property type="entry name" value="HAD_sf"/>
</dbReference>
<dbReference type="InterPro" id="IPR027256">
    <property type="entry name" value="P-typ_ATPase_IB"/>
</dbReference>
<dbReference type="Proteomes" id="UP001595868">
    <property type="component" value="Unassembled WGS sequence"/>
</dbReference>
<sequence>MRQHAEHADSARRRVLTQWWPLGTLTGLVLAGGGCRLAGRTGVADLLWAAATVAALLPATWWLLKDLWHRRFGVDVIAVLALVGALVSGEYLAGAVIAVMLATGQTLESYAQRRASRDLRELLARAPRSARRRRPDGTVEVVDLDSVRPDDRLVVGPGDVVPVDGRVEEPATLDESVVTGEAQVVQRRPGDQVGSGVVNAGPAFGMVSTAVAAESTYAGIVRLAREATAQRAPTVRLADRYAAWFVPVTLVLSGLAWLVSGQFVRAVAVLVVATPCPLLLATPIAIVSGLSRAARRGVLVRDGGSLELLGRARTLLLDKTGTLTMGRPESTETVAGPGADAAELLRLAASVEQVSPHVLATAVVRAATDRGLRLAQPQEVTEQAGSGVTGLVDGRRVRVGQAAGPLPDWAEEHRRYAETTGLSTVWVEVDGALSGVLLLRDPVRPDARRTVARLRDSGFDRLVMLTGDRSRAADEVARAVGVDDVVARCTPEQKVDRVRTESDRAVTVMVGDGVNDAPALAAASVGVAMGATGATASADVADAVLTVDRLDRLADVVEIARHARRIAVQSATVGMGLAFAAMGVAAFGYLPPVAGAFLQEGIDVVVILNALRALRTPAGIEGSGGSGPGG</sequence>
<dbReference type="Pfam" id="PF00122">
    <property type="entry name" value="E1-E2_ATPase"/>
    <property type="match status" value="1"/>
</dbReference>
<dbReference type="Gene3D" id="3.40.1110.10">
    <property type="entry name" value="Calcium-transporting ATPase, cytoplasmic domain N"/>
    <property type="match status" value="1"/>
</dbReference>
<evidence type="ECO:0000256" key="7">
    <source>
        <dbReference type="ARBA" id="ARBA00023136"/>
    </source>
</evidence>
<dbReference type="InterPro" id="IPR059000">
    <property type="entry name" value="ATPase_P-type_domA"/>
</dbReference>
<keyword evidence="8" id="KW-1003">Cell membrane</keyword>
<dbReference type="NCBIfam" id="TIGR01525">
    <property type="entry name" value="ATPase-IB_hvy"/>
    <property type="match status" value="1"/>
</dbReference>
<comment type="caution">
    <text evidence="10">The sequence shown here is derived from an EMBL/GenBank/DDBJ whole genome shotgun (WGS) entry which is preliminary data.</text>
</comment>
<proteinExistence type="inferred from homology"/>
<keyword evidence="6 8" id="KW-1133">Transmembrane helix</keyword>
<feature type="transmembrane region" description="Helical" evidence="8">
    <location>
        <begin position="46"/>
        <end position="64"/>
    </location>
</feature>
<dbReference type="PANTHER" id="PTHR48085">
    <property type="entry name" value="CADMIUM/ZINC-TRANSPORTING ATPASE HMA2-RELATED"/>
    <property type="match status" value="1"/>
</dbReference>
<dbReference type="InterPro" id="IPR044492">
    <property type="entry name" value="P_typ_ATPase_HD_dom"/>
</dbReference>
<dbReference type="SFLD" id="SFLDG00002">
    <property type="entry name" value="C1.7:_P-type_atpase_like"/>
    <property type="match status" value="1"/>
</dbReference>
<comment type="similarity">
    <text evidence="2 8">Belongs to the cation transport ATPase (P-type) (TC 3.A.3) family. Type IB subfamily.</text>
</comment>
<feature type="transmembrane region" description="Helical" evidence="8">
    <location>
        <begin position="76"/>
        <end position="104"/>
    </location>
</feature>
<dbReference type="SUPFAM" id="SSF56784">
    <property type="entry name" value="HAD-like"/>
    <property type="match status" value="1"/>
</dbReference>
<feature type="transmembrane region" description="Helical" evidence="8">
    <location>
        <begin position="19"/>
        <end position="39"/>
    </location>
</feature>
<dbReference type="InterPro" id="IPR051014">
    <property type="entry name" value="Cation_Transport_ATPase_IB"/>
</dbReference>
<dbReference type="Pfam" id="PF00702">
    <property type="entry name" value="Hydrolase"/>
    <property type="match status" value="1"/>
</dbReference>
<accession>A0ABV8KR07</accession>
<reference evidence="11" key="1">
    <citation type="journal article" date="2019" name="Int. J. Syst. Evol. Microbiol.">
        <title>The Global Catalogue of Microorganisms (GCM) 10K type strain sequencing project: providing services to taxonomists for standard genome sequencing and annotation.</title>
        <authorList>
            <consortium name="The Broad Institute Genomics Platform"/>
            <consortium name="The Broad Institute Genome Sequencing Center for Infectious Disease"/>
            <person name="Wu L."/>
            <person name="Ma J."/>
        </authorList>
    </citation>
    <scope>NUCLEOTIDE SEQUENCE [LARGE SCALE GENOMIC DNA]</scope>
    <source>
        <strain evidence="11">2902at01</strain>
    </source>
</reference>
<evidence type="ECO:0000256" key="1">
    <source>
        <dbReference type="ARBA" id="ARBA00004651"/>
    </source>
</evidence>
<evidence type="ECO:0000259" key="9">
    <source>
        <dbReference type="Pfam" id="PF00122"/>
    </source>
</evidence>
<dbReference type="Gene3D" id="3.40.50.1000">
    <property type="entry name" value="HAD superfamily/HAD-like"/>
    <property type="match status" value="1"/>
</dbReference>
<keyword evidence="11" id="KW-1185">Reference proteome</keyword>
<dbReference type="InterPro" id="IPR008250">
    <property type="entry name" value="ATPase_P-typ_transduc_dom_A_sf"/>
</dbReference>
<evidence type="ECO:0000256" key="8">
    <source>
        <dbReference type="RuleBase" id="RU362081"/>
    </source>
</evidence>
<name>A0ABV8KR07_9ACTN</name>
<dbReference type="NCBIfam" id="TIGR01512">
    <property type="entry name" value="ATPase-IB2_Cd"/>
    <property type="match status" value="1"/>
</dbReference>
<comment type="subcellular location">
    <subcellularLocation>
        <location evidence="1">Cell membrane</location>
        <topology evidence="1">Multi-pass membrane protein</topology>
    </subcellularLocation>
</comment>
<feature type="transmembrane region" description="Helical" evidence="8">
    <location>
        <begin position="266"/>
        <end position="287"/>
    </location>
</feature>
<dbReference type="InterPro" id="IPR023298">
    <property type="entry name" value="ATPase_P-typ_TM_dom_sf"/>
</dbReference>
<keyword evidence="3 8" id="KW-0812">Transmembrane</keyword>
<evidence type="ECO:0000313" key="11">
    <source>
        <dbReference type="Proteomes" id="UP001595868"/>
    </source>
</evidence>
<evidence type="ECO:0000256" key="2">
    <source>
        <dbReference type="ARBA" id="ARBA00006024"/>
    </source>
</evidence>
<dbReference type="InterPro" id="IPR001757">
    <property type="entry name" value="P_typ_ATPase"/>
</dbReference>
<keyword evidence="8" id="KW-0067">ATP-binding</keyword>
<organism evidence="10 11">
    <name type="scientific">Micromonospora zhanjiangensis</name>
    <dbReference type="NCBI Taxonomy" id="1522057"/>
    <lineage>
        <taxon>Bacteria</taxon>
        <taxon>Bacillati</taxon>
        <taxon>Actinomycetota</taxon>
        <taxon>Actinomycetes</taxon>
        <taxon>Micromonosporales</taxon>
        <taxon>Micromonosporaceae</taxon>
        <taxon>Micromonospora</taxon>
    </lineage>
</organism>
<dbReference type="SUPFAM" id="SSF81665">
    <property type="entry name" value="Calcium ATPase, transmembrane domain M"/>
    <property type="match status" value="1"/>
</dbReference>
<dbReference type="PROSITE" id="PS00154">
    <property type="entry name" value="ATPASE_E1_E2"/>
    <property type="match status" value="1"/>
</dbReference>
<feature type="transmembrane region" description="Helical" evidence="8">
    <location>
        <begin position="571"/>
        <end position="590"/>
    </location>
</feature>
<feature type="transmembrane region" description="Helical" evidence="8">
    <location>
        <begin position="241"/>
        <end position="260"/>
    </location>
</feature>
<dbReference type="PRINTS" id="PR00119">
    <property type="entry name" value="CATATPASE"/>
</dbReference>
<keyword evidence="5" id="KW-1278">Translocase</keyword>
<dbReference type="InterPro" id="IPR023299">
    <property type="entry name" value="ATPase_P-typ_cyto_dom_N"/>
</dbReference>
<dbReference type="NCBIfam" id="TIGR01494">
    <property type="entry name" value="ATPase_P-type"/>
    <property type="match status" value="1"/>
</dbReference>
<dbReference type="SFLD" id="SFLDF00027">
    <property type="entry name" value="p-type_atpase"/>
    <property type="match status" value="1"/>
</dbReference>
<dbReference type="InterPro" id="IPR018303">
    <property type="entry name" value="ATPase_P-typ_P_site"/>
</dbReference>
<keyword evidence="8" id="KW-0547">Nucleotide-binding</keyword>